<dbReference type="InterPro" id="IPR017871">
    <property type="entry name" value="ABC_transporter-like_CS"/>
</dbReference>
<dbReference type="AlphaFoldDB" id="A0A1I4UPS2"/>
<feature type="domain" description="ABC transporter" evidence="5">
    <location>
        <begin position="14"/>
        <end position="250"/>
    </location>
</feature>
<evidence type="ECO:0000313" key="6">
    <source>
        <dbReference type="EMBL" id="SFM90999.1"/>
    </source>
</evidence>
<evidence type="ECO:0000313" key="7">
    <source>
        <dbReference type="Proteomes" id="UP000199611"/>
    </source>
</evidence>
<dbReference type="GO" id="GO:0022857">
    <property type="term" value="F:transmembrane transporter activity"/>
    <property type="evidence" value="ECO:0007669"/>
    <property type="project" value="TreeGrafter"/>
</dbReference>
<dbReference type="InterPro" id="IPR003439">
    <property type="entry name" value="ABC_transporter-like_ATP-bd"/>
</dbReference>
<evidence type="ECO:0000256" key="4">
    <source>
        <dbReference type="ARBA" id="ARBA00038388"/>
    </source>
</evidence>
<dbReference type="RefSeq" id="WP_093395338.1">
    <property type="nucleotide sequence ID" value="NZ_FOUU01000006.1"/>
</dbReference>
<accession>A0A1I4UPS2</accession>
<dbReference type="SMART" id="SM00382">
    <property type="entry name" value="AAA"/>
    <property type="match status" value="1"/>
</dbReference>
<keyword evidence="6" id="KW-0449">Lipoprotein</keyword>
<keyword evidence="2" id="KW-0547">Nucleotide-binding</keyword>
<dbReference type="GO" id="GO:0098796">
    <property type="term" value="C:membrane protein complex"/>
    <property type="evidence" value="ECO:0007669"/>
    <property type="project" value="UniProtKB-ARBA"/>
</dbReference>
<evidence type="ECO:0000259" key="5">
    <source>
        <dbReference type="PROSITE" id="PS50893"/>
    </source>
</evidence>
<reference evidence="6 7" key="1">
    <citation type="submission" date="2016-10" db="EMBL/GenBank/DDBJ databases">
        <authorList>
            <person name="de Groot N.N."/>
        </authorList>
    </citation>
    <scope>NUCLEOTIDE SEQUENCE [LARGE SCALE GENOMIC DNA]</scope>
    <source>
        <strain evidence="6 7">DSM 9990</strain>
    </source>
</reference>
<dbReference type="InterPro" id="IPR015854">
    <property type="entry name" value="ABC_transpr_LolD-like"/>
</dbReference>
<gene>
    <name evidence="6" type="ORF">SAMN05660836_01920</name>
</gene>
<dbReference type="PROSITE" id="PS50893">
    <property type="entry name" value="ABC_TRANSPORTER_2"/>
    <property type="match status" value="1"/>
</dbReference>
<dbReference type="CDD" id="cd03255">
    <property type="entry name" value="ABC_MJ0796_LolCDE_FtsE"/>
    <property type="match status" value="1"/>
</dbReference>
<dbReference type="GO" id="GO:0016887">
    <property type="term" value="F:ATP hydrolysis activity"/>
    <property type="evidence" value="ECO:0007669"/>
    <property type="project" value="InterPro"/>
</dbReference>
<evidence type="ECO:0000256" key="1">
    <source>
        <dbReference type="ARBA" id="ARBA00022448"/>
    </source>
</evidence>
<dbReference type="PANTHER" id="PTHR24220:SF689">
    <property type="entry name" value="LIPOPROTEIN-RELEASING SYSTEM ATP-BINDING PROTEIN LOLD"/>
    <property type="match status" value="1"/>
</dbReference>
<dbReference type="InterPro" id="IPR017911">
    <property type="entry name" value="MacB-like_ATP-bd"/>
</dbReference>
<keyword evidence="1" id="KW-0813">Transport</keyword>
<dbReference type="PROSITE" id="PS00211">
    <property type="entry name" value="ABC_TRANSPORTER_1"/>
    <property type="match status" value="1"/>
</dbReference>
<protein>
    <submittedName>
        <fullName evidence="6">Lipoprotein-releasing system ATP-binding protein</fullName>
    </submittedName>
</protein>
<comment type="similarity">
    <text evidence="4">Belongs to the ABC transporter superfamily. Macrolide exporter (TC 3.A.1.122) family.</text>
</comment>
<dbReference type="Gene3D" id="3.40.50.300">
    <property type="entry name" value="P-loop containing nucleotide triphosphate hydrolases"/>
    <property type="match status" value="1"/>
</dbReference>
<dbReference type="GO" id="GO:0005886">
    <property type="term" value="C:plasma membrane"/>
    <property type="evidence" value="ECO:0007669"/>
    <property type="project" value="TreeGrafter"/>
</dbReference>
<evidence type="ECO:0000256" key="3">
    <source>
        <dbReference type="ARBA" id="ARBA00022840"/>
    </source>
</evidence>
<organism evidence="6 7">
    <name type="scientific">Thermodesulforhabdus norvegica</name>
    <dbReference type="NCBI Taxonomy" id="39841"/>
    <lineage>
        <taxon>Bacteria</taxon>
        <taxon>Pseudomonadati</taxon>
        <taxon>Thermodesulfobacteriota</taxon>
        <taxon>Syntrophobacteria</taxon>
        <taxon>Syntrophobacterales</taxon>
        <taxon>Thermodesulforhabdaceae</taxon>
        <taxon>Thermodesulforhabdus</taxon>
    </lineage>
</organism>
<dbReference type="FunFam" id="3.40.50.300:FF:000032">
    <property type="entry name" value="Export ABC transporter ATP-binding protein"/>
    <property type="match status" value="1"/>
</dbReference>
<dbReference type="InterPro" id="IPR027417">
    <property type="entry name" value="P-loop_NTPase"/>
</dbReference>
<dbReference type="PANTHER" id="PTHR24220">
    <property type="entry name" value="IMPORT ATP-BINDING PROTEIN"/>
    <property type="match status" value="1"/>
</dbReference>
<dbReference type="OrthoDB" id="9809450at2"/>
<keyword evidence="7" id="KW-1185">Reference proteome</keyword>
<dbReference type="InterPro" id="IPR003593">
    <property type="entry name" value="AAA+_ATPase"/>
</dbReference>
<sequence>MSKERDAMPLIHGVKLTKVFGEGWRRVEVFRDLDIVVCQGERLGIVGASGVGKSTLLHVLATLDRPTSGKVFFRGTDVYLLGDEERARFRNKHIGFVFQFHYLLPDFNALENVMMPGIVAGLPSGMLRRRASEWLERVGLSERMYHRVGELSGGEQQRVALARALIMEPEIVFADEPTGNLDSATSRMIHQMLIKLNEDTGVTLVVVTHNEELASMMHRCLKLSDGSLKPVEKIGAGLSDLRRDEALSGHM</sequence>
<dbReference type="SUPFAM" id="SSF52540">
    <property type="entry name" value="P-loop containing nucleoside triphosphate hydrolases"/>
    <property type="match status" value="1"/>
</dbReference>
<dbReference type="GO" id="GO:0005524">
    <property type="term" value="F:ATP binding"/>
    <property type="evidence" value="ECO:0007669"/>
    <property type="project" value="UniProtKB-KW"/>
</dbReference>
<dbReference type="Proteomes" id="UP000199611">
    <property type="component" value="Unassembled WGS sequence"/>
</dbReference>
<dbReference type="EMBL" id="FOUU01000006">
    <property type="protein sequence ID" value="SFM90999.1"/>
    <property type="molecule type" value="Genomic_DNA"/>
</dbReference>
<dbReference type="STRING" id="39841.SAMN05660836_01920"/>
<proteinExistence type="inferred from homology"/>
<dbReference type="Pfam" id="PF00005">
    <property type="entry name" value="ABC_tran"/>
    <property type="match status" value="1"/>
</dbReference>
<evidence type="ECO:0000256" key="2">
    <source>
        <dbReference type="ARBA" id="ARBA00022741"/>
    </source>
</evidence>
<keyword evidence="3 6" id="KW-0067">ATP-binding</keyword>
<name>A0A1I4UPS2_9BACT</name>